<sequence>LLRYRKTKGDRAVFIPEEAFAVDEEYLPYLDEVRIQEQPQNLQDGSSVSYESEGIKFKYSMGGNIKFYDDHIALTSPRKKVKSGKYSYQILNDTMESSLNDSPARSALSANFGTMDMTPRILSTPVKSTLEVDEKNSQGRTETAVKSKPENGNINSNLQIHAVLERLRVADDETTQLSKSNPTSSSIADSIAKVDSWKTDFNNCNSPSHNVEEMISGETVFRQENSSSGNGARVRDYSPIRTTPANENLTKLKDEVTPNIEARIENYPTRTSEEKIICEPEVTEVNVSSRNETGNKNFDAKRGEMQDPERMNRYNRTLLYVNEQNETLHNGDYNELNIDMSDLSSDVFTDSEIPTSGFLSQSRDGKSDLDFYPDSPTTEQAFSKTPCSSRKNSLDSYITDDSMSATEMDQRMGKKNQIQAASPNERMKRETPTINIFLFTDMHQLVSNGEVHSNSFIKQNGRAKQQQGVRIKASDVKSQQLKSKQAKTIESKKMDFNKKAKSKVNSFSNIGHVPGGGRVKVIVGKLGQRLKRVEPRTDTHGVEAYSNLPSEFQEIAKRLAKQDKQLRNSKIAGNSSNGRSRPRSRRSSRGSSRAGSVSPDRRSTSKPNFRLGNLSGSSFNLNTSTTSLGHSSPNKASRRPVVNRSPSIRSRPTTPSLSRSHPATYVTPYDSRSRPSSRPSSRPNSRPTSPVSRSRNASPTSGGRSRGSSPVPNSRISSTLSRNSPSVKRSKKKMANGMGGRSMNLNALTSVEIGLGE</sequence>
<feature type="region of interest" description="Disordered" evidence="1">
    <location>
        <begin position="129"/>
        <end position="154"/>
    </location>
</feature>
<protein>
    <recommendedName>
        <fullName evidence="4">Microtubule-associated protein</fullName>
    </recommendedName>
</protein>
<name>A0AAU9XRY6_9CNID</name>
<feature type="compositionally biased region" description="Polar residues" evidence="1">
    <location>
        <begin position="375"/>
        <end position="396"/>
    </location>
</feature>
<feature type="region of interest" description="Disordered" evidence="1">
    <location>
        <begin position="354"/>
        <end position="396"/>
    </location>
</feature>
<dbReference type="GO" id="GO:0015631">
    <property type="term" value="F:tubulin binding"/>
    <property type="evidence" value="ECO:0007669"/>
    <property type="project" value="InterPro"/>
</dbReference>
<dbReference type="Proteomes" id="UP001159428">
    <property type="component" value="Unassembled WGS sequence"/>
</dbReference>
<evidence type="ECO:0008006" key="4">
    <source>
        <dbReference type="Google" id="ProtNLM"/>
    </source>
</evidence>
<reference evidence="2 3" key="1">
    <citation type="submission" date="2022-05" db="EMBL/GenBank/DDBJ databases">
        <authorList>
            <consortium name="Genoscope - CEA"/>
            <person name="William W."/>
        </authorList>
    </citation>
    <scope>NUCLEOTIDE SEQUENCE [LARGE SCALE GENOMIC DNA]</scope>
</reference>
<dbReference type="InterPro" id="IPR001084">
    <property type="entry name" value="MAP_tubulin-bd_rpt"/>
</dbReference>
<evidence type="ECO:0000313" key="3">
    <source>
        <dbReference type="Proteomes" id="UP001159428"/>
    </source>
</evidence>
<feature type="compositionally biased region" description="Polar residues" evidence="1">
    <location>
        <begin position="716"/>
        <end position="727"/>
    </location>
</feature>
<dbReference type="AlphaFoldDB" id="A0AAU9XRY6"/>
<feature type="compositionally biased region" description="Low complexity" evidence="1">
    <location>
        <begin position="589"/>
        <end position="598"/>
    </location>
</feature>
<dbReference type="EMBL" id="CALNXJ010000056">
    <property type="protein sequence ID" value="CAH3154811.1"/>
    <property type="molecule type" value="Genomic_DNA"/>
</dbReference>
<proteinExistence type="predicted"/>
<feature type="non-terminal residue" evidence="2">
    <location>
        <position position="757"/>
    </location>
</feature>
<keyword evidence="3" id="KW-1185">Reference proteome</keyword>
<evidence type="ECO:0000256" key="1">
    <source>
        <dbReference type="SAM" id="MobiDB-lite"/>
    </source>
</evidence>
<feature type="non-terminal residue" evidence="2">
    <location>
        <position position="1"/>
    </location>
</feature>
<feature type="region of interest" description="Disordered" evidence="1">
    <location>
        <begin position="563"/>
        <end position="743"/>
    </location>
</feature>
<dbReference type="Pfam" id="PF00418">
    <property type="entry name" value="Tubulin-binding"/>
    <property type="match status" value="1"/>
</dbReference>
<organism evidence="2 3">
    <name type="scientific">Pocillopora meandrina</name>
    <dbReference type="NCBI Taxonomy" id="46732"/>
    <lineage>
        <taxon>Eukaryota</taxon>
        <taxon>Metazoa</taxon>
        <taxon>Cnidaria</taxon>
        <taxon>Anthozoa</taxon>
        <taxon>Hexacorallia</taxon>
        <taxon>Scleractinia</taxon>
        <taxon>Astrocoeniina</taxon>
        <taxon>Pocilloporidae</taxon>
        <taxon>Pocillopora</taxon>
    </lineage>
</organism>
<accession>A0AAU9XRY6</accession>
<feature type="compositionally biased region" description="Low complexity" evidence="1">
    <location>
        <begin position="611"/>
        <end position="629"/>
    </location>
</feature>
<feature type="compositionally biased region" description="Low complexity" evidence="1">
    <location>
        <begin position="674"/>
        <end position="715"/>
    </location>
</feature>
<feature type="compositionally biased region" description="Low complexity" evidence="1">
    <location>
        <begin position="644"/>
        <end position="662"/>
    </location>
</feature>
<comment type="caution">
    <text evidence="2">The sequence shown here is derived from an EMBL/GenBank/DDBJ whole genome shotgun (WGS) entry which is preliminary data.</text>
</comment>
<feature type="compositionally biased region" description="Basic and acidic residues" evidence="1">
    <location>
        <begin position="130"/>
        <end position="149"/>
    </location>
</feature>
<gene>
    <name evidence="2" type="ORF">PMEA_00027724</name>
</gene>
<evidence type="ECO:0000313" key="2">
    <source>
        <dbReference type="EMBL" id="CAH3154811.1"/>
    </source>
</evidence>
<dbReference type="PROSITE" id="PS51491">
    <property type="entry name" value="TAU_MAP_2"/>
    <property type="match status" value="1"/>
</dbReference>